<name>A0A5Q2RPX3_9ACTN</name>
<dbReference type="AlphaFoldDB" id="A0A5Q2RPX3"/>
<reference evidence="9 10" key="1">
    <citation type="submission" date="2019-11" db="EMBL/GenBank/DDBJ databases">
        <authorList>
            <person name="He Y."/>
        </authorList>
    </citation>
    <scope>NUCLEOTIDE SEQUENCE [LARGE SCALE GENOMIC DNA]</scope>
    <source>
        <strain evidence="9 10">SCSIO 58843</strain>
    </source>
</reference>
<keyword evidence="3" id="KW-1003">Cell membrane</keyword>
<keyword evidence="2" id="KW-0813">Transport</keyword>
<dbReference type="InterPro" id="IPR051125">
    <property type="entry name" value="ABC-4/HrtB_transporter"/>
</dbReference>
<evidence type="ECO:0000313" key="10">
    <source>
        <dbReference type="Proteomes" id="UP000334019"/>
    </source>
</evidence>
<keyword evidence="10" id="KW-1185">Reference proteome</keyword>
<feature type="transmembrane region" description="Helical" evidence="7">
    <location>
        <begin position="12"/>
        <end position="34"/>
    </location>
</feature>
<evidence type="ECO:0000259" key="8">
    <source>
        <dbReference type="Pfam" id="PF02687"/>
    </source>
</evidence>
<dbReference type="PANTHER" id="PTHR43738">
    <property type="entry name" value="ABC TRANSPORTER, MEMBRANE PROTEIN"/>
    <property type="match status" value="1"/>
</dbReference>
<evidence type="ECO:0000256" key="1">
    <source>
        <dbReference type="ARBA" id="ARBA00004651"/>
    </source>
</evidence>
<accession>A0A5Q2RPX3</accession>
<evidence type="ECO:0000256" key="4">
    <source>
        <dbReference type="ARBA" id="ARBA00022692"/>
    </source>
</evidence>
<evidence type="ECO:0000256" key="3">
    <source>
        <dbReference type="ARBA" id="ARBA00022475"/>
    </source>
</evidence>
<gene>
    <name evidence="9" type="ORF">GH723_08065</name>
</gene>
<feature type="domain" description="ABC3 transporter permease C-terminal" evidence="8">
    <location>
        <begin position="248"/>
        <end position="358"/>
    </location>
</feature>
<feature type="transmembrane region" description="Helical" evidence="7">
    <location>
        <begin position="331"/>
        <end position="350"/>
    </location>
</feature>
<proteinExistence type="predicted"/>
<feature type="transmembrane region" description="Helical" evidence="7">
    <location>
        <begin position="248"/>
        <end position="267"/>
    </location>
</feature>
<dbReference type="EMBL" id="CP045851">
    <property type="protein sequence ID" value="QGG97032.1"/>
    <property type="molecule type" value="Genomic_DNA"/>
</dbReference>
<comment type="subcellular location">
    <subcellularLocation>
        <location evidence="1">Cell membrane</location>
        <topology evidence="1">Multi-pass membrane protein</topology>
    </subcellularLocation>
</comment>
<dbReference type="Proteomes" id="UP000334019">
    <property type="component" value="Chromosome"/>
</dbReference>
<protein>
    <submittedName>
        <fullName evidence="9">FtsX-like permease family protein</fullName>
    </submittedName>
</protein>
<dbReference type="InterPro" id="IPR003838">
    <property type="entry name" value="ABC3_permease_C"/>
</dbReference>
<sequence length="363" mass="37698">MALRELVRRPGRFSVAGGALTLIVVLLVLLGGLLDGLFLGSTGLYRQQESDLTVYSTSARSSIIRSRIDADVRATIEEVEGVTSTYGLGVALVGARVPGADEIADTSVVGYEGAISGAPEPPAPGEAHADRRLEAAGVEVGQTLEMGPERIPVEVVGWVEDTSYLLQGGLLVEPGTWREVLGSSRPDATLPDETFQVLFVEVAAGADAREVATAIDEATGDATSTLTVDEAISALPGVDAQSTTFNQIIYVTFFVAGLVVALFFALVTLERTAQYGVLKAVGASSWQIFAGLLVQAVVVTAGAFVLGLAISLGISRLAPPDIPLQLEPSRAVFVAVGMLLTAVVGGSISLRRVIRIDPASAIG</sequence>
<feature type="transmembrane region" description="Helical" evidence="7">
    <location>
        <begin position="288"/>
        <end position="311"/>
    </location>
</feature>
<evidence type="ECO:0000256" key="6">
    <source>
        <dbReference type="ARBA" id="ARBA00023136"/>
    </source>
</evidence>
<evidence type="ECO:0000256" key="7">
    <source>
        <dbReference type="SAM" id="Phobius"/>
    </source>
</evidence>
<evidence type="ECO:0000256" key="2">
    <source>
        <dbReference type="ARBA" id="ARBA00022448"/>
    </source>
</evidence>
<dbReference type="GO" id="GO:0005886">
    <property type="term" value="C:plasma membrane"/>
    <property type="evidence" value="ECO:0007669"/>
    <property type="project" value="UniProtKB-SubCell"/>
</dbReference>
<keyword evidence="5 7" id="KW-1133">Transmembrane helix</keyword>
<evidence type="ECO:0000313" key="9">
    <source>
        <dbReference type="EMBL" id="QGG97032.1"/>
    </source>
</evidence>
<organism evidence="9 10">
    <name type="scientific">Actinomarinicola tropica</name>
    <dbReference type="NCBI Taxonomy" id="2789776"/>
    <lineage>
        <taxon>Bacteria</taxon>
        <taxon>Bacillati</taxon>
        <taxon>Actinomycetota</taxon>
        <taxon>Acidimicrobiia</taxon>
        <taxon>Acidimicrobiales</taxon>
        <taxon>Iamiaceae</taxon>
        <taxon>Actinomarinicola</taxon>
    </lineage>
</organism>
<dbReference type="PANTHER" id="PTHR43738:SF1">
    <property type="entry name" value="HEMIN TRANSPORT SYSTEM PERMEASE PROTEIN HRTB-RELATED"/>
    <property type="match status" value="1"/>
</dbReference>
<keyword evidence="4 7" id="KW-0812">Transmembrane</keyword>
<evidence type="ECO:0000256" key="5">
    <source>
        <dbReference type="ARBA" id="ARBA00022989"/>
    </source>
</evidence>
<keyword evidence="6 7" id="KW-0472">Membrane</keyword>
<dbReference type="Pfam" id="PF02687">
    <property type="entry name" value="FtsX"/>
    <property type="match status" value="1"/>
</dbReference>
<dbReference type="KEGG" id="atq:GH723_08065"/>